<keyword evidence="3 5" id="KW-1133">Transmembrane helix</keyword>
<accession>A0A382M8G8</accession>
<sequence length="93" mass="10513">MGRTISQKIEEFKSYDLPPWLRDLVGILKLSFAFMLFSNDSNVTLLGSLGIITLMIAAAFTHIRVKNPFSKILPSISLLTLSLIIFVYTYQTQ</sequence>
<reference evidence="6" key="1">
    <citation type="submission" date="2018-05" db="EMBL/GenBank/DDBJ databases">
        <authorList>
            <person name="Lanie J.A."/>
            <person name="Ng W.-L."/>
            <person name="Kazmierczak K.M."/>
            <person name="Andrzejewski T.M."/>
            <person name="Davidsen T.M."/>
            <person name="Wayne K.J."/>
            <person name="Tettelin H."/>
            <person name="Glass J.I."/>
            <person name="Rusch D."/>
            <person name="Podicherti R."/>
            <person name="Tsui H.-C.T."/>
            <person name="Winkler M.E."/>
        </authorList>
    </citation>
    <scope>NUCLEOTIDE SEQUENCE</scope>
</reference>
<keyword evidence="2 5" id="KW-0812">Transmembrane</keyword>
<dbReference type="InterPro" id="IPR032808">
    <property type="entry name" value="DoxX"/>
</dbReference>
<evidence type="ECO:0000313" key="6">
    <source>
        <dbReference type="EMBL" id="SVC44295.1"/>
    </source>
</evidence>
<dbReference type="Pfam" id="PF13564">
    <property type="entry name" value="DoxX_2"/>
    <property type="match status" value="1"/>
</dbReference>
<dbReference type="AlphaFoldDB" id="A0A382M8G8"/>
<proteinExistence type="predicted"/>
<evidence type="ECO:0000256" key="5">
    <source>
        <dbReference type="SAM" id="Phobius"/>
    </source>
</evidence>
<organism evidence="6">
    <name type="scientific">marine metagenome</name>
    <dbReference type="NCBI Taxonomy" id="408172"/>
    <lineage>
        <taxon>unclassified sequences</taxon>
        <taxon>metagenomes</taxon>
        <taxon>ecological metagenomes</taxon>
    </lineage>
</organism>
<evidence type="ECO:0008006" key="7">
    <source>
        <dbReference type="Google" id="ProtNLM"/>
    </source>
</evidence>
<feature type="transmembrane region" description="Helical" evidence="5">
    <location>
        <begin position="43"/>
        <end position="60"/>
    </location>
</feature>
<protein>
    <recommendedName>
        <fullName evidence="7">DoxX family protein</fullName>
    </recommendedName>
</protein>
<evidence type="ECO:0000256" key="3">
    <source>
        <dbReference type="ARBA" id="ARBA00022989"/>
    </source>
</evidence>
<evidence type="ECO:0000256" key="1">
    <source>
        <dbReference type="ARBA" id="ARBA00004141"/>
    </source>
</evidence>
<dbReference type="EMBL" id="UINC01091489">
    <property type="protein sequence ID" value="SVC44295.1"/>
    <property type="molecule type" value="Genomic_DNA"/>
</dbReference>
<dbReference type="GO" id="GO:0016020">
    <property type="term" value="C:membrane"/>
    <property type="evidence" value="ECO:0007669"/>
    <property type="project" value="UniProtKB-SubCell"/>
</dbReference>
<name>A0A382M8G8_9ZZZZ</name>
<gene>
    <name evidence="6" type="ORF">METZ01_LOCUS297149</name>
</gene>
<keyword evidence="4 5" id="KW-0472">Membrane</keyword>
<evidence type="ECO:0000256" key="4">
    <source>
        <dbReference type="ARBA" id="ARBA00023136"/>
    </source>
</evidence>
<evidence type="ECO:0000256" key="2">
    <source>
        <dbReference type="ARBA" id="ARBA00022692"/>
    </source>
</evidence>
<comment type="subcellular location">
    <subcellularLocation>
        <location evidence="1">Membrane</location>
        <topology evidence="1">Multi-pass membrane protein</topology>
    </subcellularLocation>
</comment>
<feature type="transmembrane region" description="Helical" evidence="5">
    <location>
        <begin position="72"/>
        <end position="90"/>
    </location>
</feature>